<dbReference type="PANTHER" id="PTHR42781:SF4">
    <property type="entry name" value="SPERMIDINE_PUTRESCINE IMPORT ATP-BINDING PROTEIN POTA"/>
    <property type="match status" value="1"/>
</dbReference>
<dbReference type="PROSITE" id="PS50893">
    <property type="entry name" value="ABC_TRANSPORTER_2"/>
    <property type="match status" value="1"/>
</dbReference>
<keyword evidence="1" id="KW-0813">Transport</keyword>
<feature type="domain" description="ABC transporter" evidence="4">
    <location>
        <begin position="1"/>
        <end position="231"/>
    </location>
</feature>
<dbReference type="InterPro" id="IPR017871">
    <property type="entry name" value="ABC_transporter-like_CS"/>
</dbReference>
<dbReference type="SUPFAM" id="SSF52540">
    <property type="entry name" value="P-loop containing nucleoside triphosphate hydrolases"/>
    <property type="match status" value="1"/>
</dbReference>
<dbReference type="SMART" id="SM00382">
    <property type="entry name" value="AAA"/>
    <property type="match status" value="1"/>
</dbReference>
<evidence type="ECO:0000256" key="1">
    <source>
        <dbReference type="ARBA" id="ARBA00022448"/>
    </source>
</evidence>
<evidence type="ECO:0000256" key="2">
    <source>
        <dbReference type="ARBA" id="ARBA00022741"/>
    </source>
</evidence>
<protein>
    <submittedName>
        <fullName evidence="5">Molybdate transport system ATP-binding protein</fullName>
    </submittedName>
</protein>
<dbReference type="Proteomes" id="UP000199520">
    <property type="component" value="Unassembled WGS sequence"/>
</dbReference>
<dbReference type="Pfam" id="PF00005">
    <property type="entry name" value="ABC_tran"/>
    <property type="match status" value="1"/>
</dbReference>
<dbReference type="InterPro" id="IPR003593">
    <property type="entry name" value="AAA+_ATPase"/>
</dbReference>
<dbReference type="PANTHER" id="PTHR42781">
    <property type="entry name" value="SPERMIDINE/PUTRESCINE IMPORT ATP-BINDING PROTEIN POTA"/>
    <property type="match status" value="1"/>
</dbReference>
<gene>
    <name evidence="5" type="ORF">SAMN04490355_103732</name>
</gene>
<evidence type="ECO:0000256" key="3">
    <source>
        <dbReference type="ARBA" id="ARBA00022840"/>
    </source>
</evidence>
<name>A0A1I4MTL2_9FIRM</name>
<dbReference type="OrthoDB" id="9802264at2"/>
<dbReference type="InterPro" id="IPR027417">
    <property type="entry name" value="P-loop_NTPase"/>
</dbReference>
<dbReference type="Gene3D" id="3.40.50.300">
    <property type="entry name" value="P-loop containing nucleotide triphosphate hydrolases"/>
    <property type="match status" value="1"/>
</dbReference>
<keyword evidence="3 5" id="KW-0067">ATP-binding</keyword>
<dbReference type="InterPro" id="IPR050093">
    <property type="entry name" value="ABC_SmlMolc_Importer"/>
</dbReference>
<dbReference type="InterPro" id="IPR003439">
    <property type="entry name" value="ABC_transporter-like_ATP-bd"/>
</dbReference>
<accession>A0A1I4MTL2</accession>
<dbReference type="GO" id="GO:0005524">
    <property type="term" value="F:ATP binding"/>
    <property type="evidence" value="ECO:0007669"/>
    <property type="project" value="UniProtKB-KW"/>
</dbReference>
<reference evidence="6" key="1">
    <citation type="submission" date="2016-10" db="EMBL/GenBank/DDBJ databases">
        <authorList>
            <person name="Varghese N."/>
            <person name="Submissions S."/>
        </authorList>
    </citation>
    <scope>NUCLEOTIDE SEQUENCE [LARGE SCALE GENOMIC DNA]</scope>
    <source>
        <strain evidence="6">DSM 13327</strain>
    </source>
</reference>
<dbReference type="AlphaFoldDB" id="A0A1I4MTL2"/>
<organism evidence="5 6">
    <name type="scientific">Pelosinus propionicus DSM 13327</name>
    <dbReference type="NCBI Taxonomy" id="1123291"/>
    <lineage>
        <taxon>Bacteria</taxon>
        <taxon>Bacillati</taxon>
        <taxon>Bacillota</taxon>
        <taxon>Negativicutes</taxon>
        <taxon>Selenomonadales</taxon>
        <taxon>Sporomusaceae</taxon>
        <taxon>Pelosinus</taxon>
    </lineage>
</organism>
<evidence type="ECO:0000313" key="5">
    <source>
        <dbReference type="EMBL" id="SFM06405.1"/>
    </source>
</evidence>
<proteinExistence type="predicted"/>
<sequence length="234" mass="26426">MLTVDIKKNLSDFTLNISFAAPNKTIVLFGPSGCGKTTILRCIAGLLKPDEGSITSNGTVFYSSQTATHLPPRVRNVSYMFQDFALFPHMNVKHNIWYGVKTLNHQANQLYEKLITLLKIEHLPHRTISQLSGGEKQRVAMARALMAEPQILLLDEPLSALDAQSRYELQDELKRLQEIWNIPFILVTHSPEEAQAIGSEVLFLHRGQQVSEPPPSWNMNGNGKTTRSSFQYFY</sequence>
<keyword evidence="6" id="KW-1185">Reference proteome</keyword>
<dbReference type="EMBL" id="FOTS01000037">
    <property type="protein sequence ID" value="SFM06405.1"/>
    <property type="molecule type" value="Genomic_DNA"/>
</dbReference>
<dbReference type="GO" id="GO:0016887">
    <property type="term" value="F:ATP hydrolysis activity"/>
    <property type="evidence" value="ECO:0007669"/>
    <property type="project" value="InterPro"/>
</dbReference>
<dbReference type="STRING" id="1123291.SAMN04490355_103732"/>
<keyword evidence="2" id="KW-0547">Nucleotide-binding</keyword>
<evidence type="ECO:0000259" key="4">
    <source>
        <dbReference type="PROSITE" id="PS50893"/>
    </source>
</evidence>
<dbReference type="PROSITE" id="PS00211">
    <property type="entry name" value="ABC_TRANSPORTER_1"/>
    <property type="match status" value="1"/>
</dbReference>
<evidence type="ECO:0000313" key="6">
    <source>
        <dbReference type="Proteomes" id="UP000199520"/>
    </source>
</evidence>
<dbReference type="RefSeq" id="WP_090940390.1">
    <property type="nucleotide sequence ID" value="NZ_FOTS01000037.1"/>
</dbReference>